<feature type="transmembrane region" description="Helical" evidence="12">
    <location>
        <begin position="115"/>
        <end position="133"/>
    </location>
</feature>
<feature type="transmembrane region" description="Helical" evidence="12">
    <location>
        <begin position="345"/>
        <end position="363"/>
    </location>
</feature>
<feature type="transmembrane region" description="Helical" evidence="12">
    <location>
        <begin position="6"/>
        <end position="24"/>
    </location>
</feature>
<evidence type="ECO:0000256" key="9">
    <source>
        <dbReference type="ARBA" id="ARBA00031584"/>
    </source>
</evidence>
<dbReference type="HOGENOM" id="CLU_007100_4_4_6"/>
<dbReference type="GO" id="GO:0016020">
    <property type="term" value="C:membrane"/>
    <property type="evidence" value="ECO:0007669"/>
    <property type="project" value="UniProtKB-SubCell"/>
</dbReference>
<evidence type="ECO:0000256" key="10">
    <source>
        <dbReference type="ARBA" id="ARBA00032798"/>
    </source>
</evidence>
<dbReference type="GO" id="GO:0003954">
    <property type="term" value="F:NADH dehydrogenase activity"/>
    <property type="evidence" value="ECO:0007669"/>
    <property type="project" value="TreeGrafter"/>
</dbReference>
<keyword evidence="5" id="KW-1278">Translocase</keyword>
<dbReference type="Pfam" id="PF01059">
    <property type="entry name" value="Oxidored_q5_N"/>
    <property type="match status" value="1"/>
</dbReference>
<evidence type="ECO:0000256" key="1">
    <source>
        <dbReference type="ARBA" id="ARBA00004127"/>
    </source>
</evidence>
<keyword evidence="8 12" id="KW-0472">Membrane</keyword>
<dbReference type="NCBIfam" id="NF004499">
    <property type="entry name" value="PRK05846.1-3"/>
    <property type="match status" value="1"/>
</dbReference>
<keyword evidence="6 12" id="KW-1133">Transmembrane helix</keyword>
<dbReference type="PRINTS" id="PR01437">
    <property type="entry name" value="NUOXDRDTASE4"/>
</dbReference>
<evidence type="ECO:0000256" key="11">
    <source>
        <dbReference type="RuleBase" id="RU000320"/>
    </source>
</evidence>
<accession>L0GRP6</accession>
<protein>
    <recommendedName>
        <fullName evidence="3">NADH-quinone oxidoreductase subunit M</fullName>
    </recommendedName>
    <alternativeName>
        <fullName evidence="9">NADH dehydrogenase I subunit M</fullName>
    </alternativeName>
    <alternativeName>
        <fullName evidence="10">NDH-1 subunit M</fullName>
    </alternativeName>
</protein>
<feature type="transmembrane region" description="Helical" evidence="12">
    <location>
        <begin position="419"/>
        <end position="440"/>
    </location>
</feature>
<feature type="transmembrane region" description="Helical" evidence="12">
    <location>
        <begin position="375"/>
        <end position="399"/>
    </location>
</feature>
<comment type="subcellular location">
    <subcellularLocation>
        <location evidence="1">Endomembrane system</location>
        <topology evidence="1">Multi-pass membrane protein</topology>
    </subcellularLocation>
    <subcellularLocation>
        <location evidence="11">Membrane</location>
        <topology evidence="11">Multi-pass membrane protein</topology>
    </subcellularLocation>
</comment>
<feature type="domain" description="NADH:quinone oxidoreductase/Mrp antiporter transmembrane" evidence="13">
    <location>
        <begin position="133"/>
        <end position="428"/>
    </location>
</feature>
<reference evidence="15 16" key="1">
    <citation type="submission" date="2011-09" db="EMBL/GenBank/DDBJ databases">
        <title>Complete sequence of chromosome of Thioflavicoccus mobilis 8321.</title>
        <authorList>
            <consortium name="US DOE Joint Genome Institute"/>
            <person name="Lucas S."/>
            <person name="Han J."/>
            <person name="Lapidus A."/>
            <person name="Cheng J.-F."/>
            <person name="Goodwin L."/>
            <person name="Pitluck S."/>
            <person name="Peters L."/>
            <person name="Ovchinnikova G."/>
            <person name="Lu M."/>
            <person name="Detter J.C."/>
            <person name="Han C."/>
            <person name="Tapia R."/>
            <person name="Land M."/>
            <person name="Hauser L."/>
            <person name="Kyrpides N."/>
            <person name="Ivanova N."/>
            <person name="Pagani I."/>
            <person name="Vogl K."/>
            <person name="Liu Z."/>
            <person name="Imhoff J."/>
            <person name="Thiel V."/>
            <person name="Frigaard N.-U."/>
            <person name="Bryant D."/>
            <person name="Woyke T."/>
        </authorList>
    </citation>
    <scope>NUCLEOTIDE SEQUENCE [LARGE SCALE GENOMIC DNA]</scope>
    <source>
        <strain evidence="15 16">8321</strain>
    </source>
</reference>
<keyword evidence="7" id="KW-0520">NAD</keyword>
<evidence type="ECO:0000313" key="16">
    <source>
        <dbReference type="Proteomes" id="UP000010816"/>
    </source>
</evidence>
<dbReference type="OrthoDB" id="9768329at2"/>
<dbReference type="AlphaFoldDB" id="L0GRP6"/>
<feature type="transmembrane region" description="Helical" evidence="12">
    <location>
        <begin position="276"/>
        <end position="295"/>
    </location>
</feature>
<dbReference type="GO" id="GO:0015990">
    <property type="term" value="P:electron transport coupled proton transport"/>
    <property type="evidence" value="ECO:0007669"/>
    <property type="project" value="TreeGrafter"/>
</dbReference>
<evidence type="ECO:0000259" key="13">
    <source>
        <dbReference type="Pfam" id="PF00361"/>
    </source>
</evidence>
<dbReference type="InterPro" id="IPR003918">
    <property type="entry name" value="NADH_UbQ_OxRdtase"/>
</dbReference>
<dbReference type="NCBIfam" id="TIGR01972">
    <property type="entry name" value="NDH_I_M"/>
    <property type="match status" value="1"/>
</dbReference>
<dbReference type="InterPro" id="IPR001750">
    <property type="entry name" value="ND/Mrp_TM"/>
</dbReference>
<dbReference type="GO" id="GO:0012505">
    <property type="term" value="C:endomembrane system"/>
    <property type="evidence" value="ECO:0007669"/>
    <property type="project" value="UniProtKB-SubCell"/>
</dbReference>
<proteinExistence type="inferred from homology"/>
<evidence type="ECO:0000256" key="5">
    <source>
        <dbReference type="ARBA" id="ARBA00022967"/>
    </source>
</evidence>
<feature type="transmembrane region" description="Helical" evidence="12">
    <location>
        <begin position="85"/>
        <end position="108"/>
    </location>
</feature>
<dbReference type="NCBIfam" id="NF004501">
    <property type="entry name" value="PRK05846.1-5"/>
    <property type="match status" value="1"/>
</dbReference>
<evidence type="ECO:0000256" key="4">
    <source>
        <dbReference type="ARBA" id="ARBA00022692"/>
    </source>
</evidence>
<feature type="transmembrane region" description="Helical" evidence="12">
    <location>
        <begin position="139"/>
        <end position="156"/>
    </location>
</feature>
<dbReference type="PATRIC" id="fig|765912.4.peg.584"/>
<dbReference type="GO" id="GO:0048039">
    <property type="term" value="F:ubiquinone binding"/>
    <property type="evidence" value="ECO:0007669"/>
    <property type="project" value="TreeGrafter"/>
</dbReference>
<feature type="transmembrane region" description="Helical" evidence="12">
    <location>
        <begin position="244"/>
        <end position="264"/>
    </location>
</feature>
<evidence type="ECO:0000259" key="14">
    <source>
        <dbReference type="Pfam" id="PF01059"/>
    </source>
</evidence>
<dbReference type="GO" id="GO:0042773">
    <property type="term" value="P:ATP synthesis coupled electron transport"/>
    <property type="evidence" value="ECO:0007669"/>
    <property type="project" value="InterPro"/>
</dbReference>
<dbReference type="GO" id="GO:0008137">
    <property type="term" value="F:NADH dehydrogenase (ubiquinone) activity"/>
    <property type="evidence" value="ECO:0007669"/>
    <property type="project" value="InterPro"/>
</dbReference>
<comment type="similarity">
    <text evidence="2">Belongs to the complex I subunit 4 family.</text>
</comment>
<feature type="domain" description="NADH:ubiquinone oxidoreductase chain 4 N-terminal" evidence="14">
    <location>
        <begin position="74"/>
        <end position="123"/>
    </location>
</feature>
<dbReference type="PANTHER" id="PTHR43507">
    <property type="entry name" value="NADH-UBIQUINONE OXIDOREDUCTASE CHAIN 4"/>
    <property type="match status" value="1"/>
</dbReference>
<name>L0GRP6_9GAMM</name>
<dbReference type="STRING" id="765912.Thimo_0597"/>
<dbReference type="InterPro" id="IPR000260">
    <property type="entry name" value="NADH4_N"/>
</dbReference>
<evidence type="ECO:0000256" key="2">
    <source>
        <dbReference type="ARBA" id="ARBA00009025"/>
    </source>
</evidence>
<feature type="transmembrane region" description="Helical" evidence="12">
    <location>
        <begin position="36"/>
        <end position="55"/>
    </location>
</feature>
<dbReference type="EMBL" id="CP003051">
    <property type="protein sequence ID" value="AGA89443.1"/>
    <property type="molecule type" value="Genomic_DNA"/>
</dbReference>
<evidence type="ECO:0000256" key="8">
    <source>
        <dbReference type="ARBA" id="ARBA00023136"/>
    </source>
</evidence>
<dbReference type="PANTHER" id="PTHR43507:SF1">
    <property type="entry name" value="NADH-UBIQUINONE OXIDOREDUCTASE CHAIN 4"/>
    <property type="match status" value="1"/>
</dbReference>
<sequence>MQFDVPLLTLVIWLPIVGGIAVLASGDQAAELSKRLALAVAVVTFAISVPLWLAFDSTTAQMQFVEQVPWIPDFGIEYYLGVDGISMPLILLTTFTTIFVILAGWEVITYRPSHYMAAFLIMEGLMIGVFSALDAVLFYVFWEAMLIPMFIIIGVWGGPNRIYATIKFFLYTFFGSVFMLIALIYMGFKADSFSILAFHTLPLGMTEQVLIFIAFLLAFAVKVPMWPVHTWLPDAHVEAPTGGSVILAAIMLKIGGYGFLRFSLPITPDASSQLDWLIIAMSLIAVVYIAFVALVQQDMKKLIAYSSIAHMGFVTLGFFIAFTILQRADFDSGAVMGIQGGMVQMISHGFISGALFLCVGVLYDRLHSRQISDYGGVVNTMPVFGGLMVFFAMANAGLPGTSGFVGEFLVILASFKADFWFAFLAATTLILGAAYTLWLVKRVVFGPVGNEGVAGLTDVNLRERIVLGGLAVAVLIVGLWPAPLLEVMDSTVQSLVQHIAMSKL</sequence>
<evidence type="ECO:0000313" key="15">
    <source>
        <dbReference type="EMBL" id="AGA89443.1"/>
    </source>
</evidence>
<dbReference type="Pfam" id="PF00361">
    <property type="entry name" value="Proton_antipo_M"/>
    <property type="match status" value="1"/>
</dbReference>
<dbReference type="InterPro" id="IPR010227">
    <property type="entry name" value="NADH_Q_OxRdtase_chainM/4"/>
</dbReference>
<keyword evidence="4 11" id="KW-0812">Transmembrane</keyword>
<evidence type="ECO:0000256" key="6">
    <source>
        <dbReference type="ARBA" id="ARBA00022989"/>
    </source>
</evidence>
<evidence type="ECO:0000256" key="7">
    <source>
        <dbReference type="ARBA" id="ARBA00023027"/>
    </source>
</evidence>
<keyword evidence="16" id="KW-1185">Reference proteome</keyword>
<evidence type="ECO:0000256" key="3">
    <source>
        <dbReference type="ARBA" id="ARBA00019906"/>
    </source>
</evidence>
<feature type="transmembrane region" description="Helical" evidence="12">
    <location>
        <begin position="465"/>
        <end position="482"/>
    </location>
</feature>
<dbReference type="KEGG" id="tmb:Thimo_0597"/>
<dbReference type="Proteomes" id="UP000010816">
    <property type="component" value="Chromosome"/>
</dbReference>
<organism evidence="15 16">
    <name type="scientific">Thioflavicoccus mobilis 8321</name>
    <dbReference type="NCBI Taxonomy" id="765912"/>
    <lineage>
        <taxon>Bacteria</taxon>
        <taxon>Pseudomonadati</taxon>
        <taxon>Pseudomonadota</taxon>
        <taxon>Gammaproteobacteria</taxon>
        <taxon>Chromatiales</taxon>
        <taxon>Chromatiaceae</taxon>
        <taxon>Thioflavicoccus</taxon>
    </lineage>
</organism>
<feature type="transmembrane region" description="Helical" evidence="12">
    <location>
        <begin position="168"/>
        <end position="188"/>
    </location>
</feature>
<dbReference type="eggNOG" id="COG1008">
    <property type="taxonomic scope" value="Bacteria"/>
</dbReference>
<gene>
    <name evidence="15" type="ORF">Thimo_0597</name>
</gene>
<dbReference type="RefSeq" id="WP_015279590.1">
    <property type="nucleotide sequence ID" value="NC_019940.1"/>
</dbReference>
<feature type="transmembrane region" description="Helical" evidence="12">
    <location>
        <begin position="208"/>
        <end position="232"/>
    </location>
</feature>
<evidence type="ECO:0000256" key="12">
    <source>
        <dbReference type="SAM" id="Phobius"/>
    </source>
</evidence>
<feature type="transmembrane region" description="Helical" evidence="12">
    <location>
        <begin position="302"/>
        <end position="325"/>
    </location>
</feature>